<proteinExistence type="predicted"/>
<comment type="caution">
    <text evidence="1">The sequence shown here is derived from an EMBL/GenBank/DDBJ whole genome shotgun (WGS) entry which is preliminary data.</text>
</comment>
<reference evidence="1" key="1">
    <citation type="submission" date="2012-11" db="EMBL/GenBank/DDBJ databases">
        <title>Permanent draft genomes of Rhodopirellula europaea strain SH398 and 6C.</title>
        <authorList>
            <person name="Richter M."/>
            <person name="Richter-Heitmann T."/>
            <person name="Frank C."/>
            <person name="Harder J."/>
            <person name="Glockner F.O."/>
        </authorList>
    </citation>
    <scope>NUCLEOTIDE SEQUENCE</scope>
    <source>
        <strain evidence="1">6C</strain>
    </source>
</reference>
<accession>M2B435</accession>
<dbReference type="AlphaFoldDB" id="M2B435"/>
<dbReference type="Proteomes" id="UP000011529">
    <property type="component" value="Unassembled WGS sequence"/>
</dbReference>
<evidence type="ECO:0000313" key="1">
    <source>
        <dbReference type="EMBL" id="EMB16483.1"/>
    </source>
</evidence>
<protein>
    <submittedName>
        <fullName evidence="1">Uncharacterized protein</fullName>
    </submittedName>
</protein>
<name>M2B435_9BACT</name>
<dbReference type="RefSeq" id="WP_008657325.1">
    <property type="nucleotide sequence ID" value="NZ_ANMO01000120.1"/>
</dbReference>
<gene>
    <name evidence="1" type="ORF">RE6C_02848</name>
</gene>
<evidence type="ECO:0000313" key="2">
    <source>
        <dbReference type="Proteomes" id="UP000011529"/>
    </source>
</evidence>
<dbReference type="PATRIC" id="fig|1263867.3.peg.3046"/>
<reference evidence="1" key="2">
    <citation type="journal article" date="2013" name="Mar. Genomics">
        <title>Expression of sulfatases in Rhodopirellula baltica and the diversity of sulfatases in the genus Rhodopirellula.</title>
        <authorList>
            <person name="Wegner C.E."/>
            <person name="Richter-Heitmann T."/>
            <person name="Klindworth A."/>
            <person name="Klockow C."/>
            <person name="Richter M."/>
            <person name="Achstetter T."/>
            <person name="Glockner F.O."/>
            <person name="Harder J."/>
        </authorList>
    </citation>
    <scope>NUCLEOTIDE SEQUENCE [LARGE SCALE GENOMIC DNA]</scope>
    <source>
        <strain evidence="1">6C</strain>
    </source>
</reference>
<dbReference type="EMBL" id="ANMO01000120">
    <property type="protein sequence ID" value="EMB16483.1"/>
    <property type="molecule type" value="Genomic_DNA"/>
</dbReference>
<organism evidence="1 2">
    <name type="scientific">Rhodopirellula europaea 6C</name>
    <dbReference type="NCBI Taxonomy" id="1263867"/>
    <lineage>
        <taxon>Bacteria</taxon>
        <taxon>Pseudomonadati</taxon>
        <taxon>Planctomycetota</taxon>
        <taxon>Planctomycetia</taxon>
        <taxon>Pirellulales</taxon>
        <taxon>Pirellulaceae</taxon>
        <taxon>Rhodopirellula</taxon>
    </lineage>
</organism>
<sequence>MDPQVTWNALIREWSDGNWLDVFELAEALLEWLSNDGFPPETMGTLRLGADWNQMIGLAAAKFALKRANEVLDNPAGIPDSVPFTLTCANCNNEGPLTVCDALEEGWSHFQYVPAGMSENFLGYCPVCRKRDLDS</sequence>
<keyword evidence="2" id="KW-1185">Reference proteome</keyword>